<feature type="transmembrane region" description="Helical" evidence="1">
    <location>
        <begin position="50"/>
        <end position="68"/>
    </location>
</feature>
<gene>
    <name evidence="3" type="ORF">FRZ67_08895</name>
</gene>
<proteinExistence type="predicted"/>
<keyword evidence="1" id="KW-0812">Transmembrane</keyword>
<dbReference type="EMBL" id="CP042435">
    <property type="protein sequence ID" value="QEC67407.1"/>
    <property type="molecule type" value="Genomic_DNA"/>
</dbReference>
<protein>
    <recommendedName>
        <fullName evidence="5">LPXTG cell wall anchor domain-containing protein</fullName>
    </recommendedName>
</protein>
<sequence length="82" mass="9244">MQKKKNRVRIILIVCFVAFLLTTNNGMAQEPVAKTTTGAELKHLWKKNEVLIGVGTAMLLTLIVYALWRRKKSNTSNIDSIT</sequence>
<evidence type="ECO:0000256" key="1">
    <source>
        <dbReference type="SAM" id="Phobius"/>
    </source>
</evidence>
<dbReference type="KEGG" id="pgin:FRZ67_08895"/>
<accession>A0A5B8V7F3</accession>
<evidence type="ECO:0000313" key="4">
    <source>
        <dbReference type="Proteomes" id="UP000321533"/>
    </source>
</evidence>
<keyword evidence="2" id="KW-0732">Signal</keyword>
<feature type="signal peptide" evidence="2">
    <location>
        <begin position="1"/>
        <end position="28"/>
    </location>
</feature>
<name>A0A5B8V7F3_9BACT</name>
<dbReference type="AlphaFoldDB" id="A0A5B8V7F3"/>
<reference evidence="3 4" key="1">
    <citation type="journal article" date="2016" name="Int. J. Syst. Evol. Microbiol.">
        <title>Panacibacter ginsenosidivorans gen. nov., sp. nov., with ginsenoside converting activity isolated from soil of a ginseng field.</title>
        <authorList>
            <person name="Siddiqi M.Z."/>
            <person name="Muhammad Shafi S."/>
            <person name="Choi K.D."/>
            <person name="Im W.T."/>
        </authorList>
    </citation>
    <scope>NUCLEOTIDE SEQUENCE [LARGE SCALE GENOMIC DNA]</scope>
    <source>
        <strain evidence="3 4">Gsoil1550</strain>
    </source>
</reference>
<keyword evidence="1" id="KW-1133">Transmembrane helix</keyword>
<feature type="chain" id="PRO_5022867136" description="LPXTG cell wall anchor domain-containing protein" evidence="2">
    <location>
        <begin position="29"/>
        <end position="82"/>
    </location>
</feature>
<dbReference type="Proteomes" id="UP000321533">
    <property type="component" value="Chromosome"/>
</dbReference>
<keyword evidence="1" id="KW-0472">Membrane</keyword>
<dbReference type="RefSeq" id="WP_147189214.1">
    <property type="nucleotide sequence ID" value="NZ_CP042435.1"/>
</dbReference>
<keyword evidence="4" id="KW-1185">Reference proteome</keyword>
<evidence type="ECO:0000313" key="3">
    <source>
        <dbReference type="EMBL" id="QEC67407.1"/>
    </source>
</evidence>
<evidence type="ECO:0000256" key="2">
    <source>
        <dbReference type="SAM" id="SignalP"/>
    </source>
</evidence>
<organism evidence="3 4">
    <name type="scientific">Panacibacter ginsenosidivorans</name>
    <dbReference type="NCBI Taxonomy" id="1813871"/>
    <lineage>
        <taxon>Bacteria</taxon>
        <taxon>Pseudomonadati</taxon>
        <taxon>Bacteroidota</taxon>
        <taxon>Chitinophagia</taxon>
        <taxon>Chitinophagales</taxon>
        <taxon>Chitinophagaceae</taxon>
        <taxon>Panacibacter</taxon>
    </lineage>
</organism>
<evidence type="ECO:0008006" key="5">
    <source>
        <dbReference type="Google" id="ProtNLM"/>
    </source>
</evidence>